<keyword evidence="3" id="KW-0819">tRNA processing</keyword>
<evidence type="ECO:0000313" key="10">
    <source>
        <dbReference type="Proteomes" id="UP000199071"/>
    </source>
</evidence>
<dbReference type="Proteomes" id="UP000199071">
    <property type="component" value="Unassembled WGS sequence"/>
</dbReference>
<name>A0A1G6DQZ3_9HYPH</name>
<dbReference type="GO" id="GO:0000049">
    <property type="term" value="F:tRNA binding"/>
    <property type="evidence" value="ECO:0007669"/>
    <property type="project" value="TreeGrafter"/>
</dbReference>
<gene>
    <name evidence="9" type="ORF">SAMN02982931_03655</name>
</gene>
<keyword evidence="2 7" id="KW-0808">Transferase</keyword>
<keyword evidence="7" id="KW-0694">RNA-binding</keyword>
<dbReference type="PANTHER" id="PTHR46173:SF1">
    <property type="entry name" value="CCA TRNA NUCLEOTIDYLTRANSFERASE 1, MITOCHONDRIAL"/>
    <property type="match status" value="1"/>
</dbReference>
<dbReference type="SUPFAM" id="SSF81301">
    <property type="entry name" value="Nucleotidyltransferase"/>
    <property type="match status" value="1"/>
</dbReference>
<reference evidence="9 10" key="1">
    <citation type="submission" date="2016-10" db="EMBL/GenBank/DDBJ databases">
        <authorList>
            <person name="de Groot N.N."/>
        </authorList>
    </citation>
    <scope>NUCLEOTIDE SEQUENCE [LARGE SCALE GENOMIC DNA]</scope>
    <source>
        <strain evidence="9 10">ATCC 35022</strain>
    </source>
</reference>
<comment type="similarity">
    <text evidence="7">Belongs to the tRNA nucleotidyltransferase/poly(A) polymerase family.</text>
</comment>
<dbReference type="GO" id="GO:0008033">
    <property type="term" value="P:tRNA processing"/>
    <property type="evidence" value="ECO:0007669"/>
    <property type="project" value="UniProtKB-KW"/>
</dbReference>
<dbReference type="RefSeq" id="WP_090878589.1">
    <property type="nucleotide sequence ID" value="NZ_FMXQ01000008.1"/>
</dbReference>
<feature type="domain" description="Poly A polymerase head" evidence="8">
    <location>
        <begin position="34"/>
        <end position="155"/>
    </location>
</feature>
<organism evidence="9 10">
    <name type="scientific">Bauldia litoralis</name>
    <dbReference type="NCBI Taxonomy" id="665467"/>
    <lineage>
        <taxon>Bacteria</taxon>
        <taxon>Pseudomonadati</taxon>
        <taxon>Pseudomonadota</taxon>
        <taxon>Alphaproteobacteria</taxon>
        <taxon>Hyphomicrobiales</taxon>
        <taxon>Kaistiaceae</taxon>
        <taxon>Bauldia</taxon>
    </lineage>
</organism>
<dbReference type="InterPro" id="IPR050264">
    <property type="entry name" value="Bact_CCA-adding_enz_type3_sf"/>
</dbReference>
<dbReference type="GO" id="GO:0046872">
    <property type="term" value="F:metal ion binding"/>
    <property type="evidence" value="ECO:0007669"/>
    <property type="project" value="UniProtKB-KW"/>
</dbReference>
<dbReference type="Pfam" id="PF01743">
    <property type="entry name" value="PolyA_pol"/>
    <property type="match status" value="1"/>
</dbReference>
<protein>
    <submittedName>
        <fullName evidence="9">tRNA nucleotidyltransferase (CCA-adding enzyme)</fullName>
    </submittedName>
</protein>
<evidence type="ECO:0000256" key="3">
    <source>
        <dbReference type="ARBA" id="ARBA00022694"/>
    </source>
</evidence>
<dbReference type="SUPFAM" id="SSF81891">
    <property type="entry name" value="Poly A polymerase C-terminal region-like"/>
    <property type="match status" value="1"/>
</dbReference>
<dbReference type="EMBL" id="FMXQ01000008">
    <property type="protein sequence ID" value="SDB47558.1"/>
    <property type="molecule type" value="Genomic_DNA"/>
</dbReference>
<dbReference type="Gene3D" id="3.30.460.10">
    <property type="entry name" value="Beta Polymerase, domain 2"/>
    <property type="match status" value="1"/>
</dbReference>
<keyword evidence="5" id="KW-0479">Metal-binding</keyword>
<evidence type="ECO:0000259" key="8">
    <source>
        <dbReference type="Pfam" id="PF01743"/>
    </source>
</evidence>
<accession>A0A1G6DQZ3</accession>
<dbReference type="CDD" id="cd05398">
    <property type="entry name" value="NT_ClassII-CCAase"/>
    <property type="match status" value="1"/>
</dbReference>
<evidence type="ECO:0000256" key="1">
    <source>
        <dbReference type="ARBA" id="ARBA00001946"/>
    </source>
</evidence>
<comment type="cofactor">
    <cofactor evidence="1">
        <name>Mg(2+)</name>
        <dbReference type="ChEBI" id="CHEBI:18420"/>
    </cofactor>
</comment>
<evidence type="ECO:0000313" key="9">
    <source>
        <dbReference type="EMBL" id="SDB47558.1"/>
    </source>
</evidence>
<keyword evidence="6" id="KW-0460">Magnesium</keyword>
<keyword evidence="4" id="KW-0548">Nucleotidyltransferase</keyword>
<dbReference type="OrthoDB" id="9805698at2"/>
<evidence type="ECO:0000256" key="6">
    <source>
        <dbReference type="ARBA" id="ARBA00022842"/>
    </source>
</evidence>
<dbReference type="GO" id="GO:0016779">
    <property type="term" value="F:nucleotidyltransferase activity"/>
    <property type="evidence" value="ECO:0007669"/>
    <property type="project" value="UniProtKB-KW"/>
</dbReference>
<dbReference type="Gene3D" id="1.10.3090.10">
    <property type="entry name" value="cca-adding enzyme, domain 2"/>
    <property type="match status" value="1"/>
</dbReference>
<keyword evidence="10" id="KW-1185">Reference proteome</keyword>
<dbReference type="STRING" id="665467.SAMN02982931_03655"/>
<evidence type="ECO:0000256" key="5">
    <source>
        <dbReference type="ARBA" id="ARBA00022723"/>
    </source>
</evidence>
<evidence type="ECO:0000256" key="2">
    <source>
        <dbReference type="ARBA" id="ARBA00022679"/>
    </source>
</evidence>
<proteinExistence type="inferred from homology"/>
<evidence type="ECO:0000256" key="7">
    <source>
        <dbReference type="RuleBase" id="RU003953"/>
    </source>
</evidence>
<dbReference type="AlphaFoldDB" id="A0A1G6DQZ3"/>
<sequence length="410" mass="44666">MTGRLPDLVGAGWLADAPVRAAFDFLDRDAPPSRIVGGAVRDALAGLPVGELDFATPLEPTAVMQRAEAAGHKAVPTGFDHGTVTVVVRGRPFEVTTLREDVETDGRHAVVRFGSDWEADARRRDFTVNALSVDASGKVHDPLGGYPDIVARRIRFIGAADQRIAEDRLRILRFFRFNATFADGALDPEGLSAAIRGRDGLRALSGERVGAEMRRLVIGRRAVPVATTMQDSGILGVVLGGVAYLGPFDRLAAFAPEGVALRLAALGCRIVEDVERLTQRLRLANAERDAMLAAVVSARRFRLPLRDREARQRLYRQGPKLWRDTIALARAWAGSATDDDTWQALYRLPEVWTAPRFPLGGRDVLSAGAVRGPAVGDVLKALETWWVEQDFAPDEATLRARLQQMVSAAQ</sequence>
<dbReference type="InterPro" id="IPR043519">
    <property type="entry name" value="NT_sf"/>
</dbReference>
<evidence type="ECO:0000256" key="4">
    <source>
        <dbReference type="ARBA" id="ARBA00022695"/>
    </source>
</evidence>
<dbReference type="PANTHER" id="PTHR46173">
    <property type="entry name" value="CCA TRNA NUCLEOTIDYLTRANSFERASE 1, MITOCHONDRIAL"/>
    <property type="match status" value="1"/>
</dbReference>
<dbReference type="InterPro" id="IPR002646">
    <property type="entry name" value="PolA_pol_head_dom"/>
</dbReference>